<dbReference type="OrthoDB" id="4377352at2"/>
<evidence type="ECO:0000313" key="2">
    <source>
        <dbReference type="Proteomes" id="UP000215563"/>
    </source>
</evidence>
<name>A0A229R824_AMYAL</name>
<sequence>MFDSSTSDGPPEEKTFRGFRPPRKVWVDLSQLFPVGPPRADIPEGLDLQAEVRGELSMWKVSTTGYWFGWVQFMINEGRGGAKAGQWVPGYALRPRDESL</sequence>
<keyword evidence="2" id="KW-1185">Reference proteome</keyword>
<reference evidence="1 2" key="1">
    <citation type="submission" date="2017-07" db="EMBL/GenBank/DDBJ databases">
        <title>Amycolatopsis alba DSM 44262 Genome sequencing and assembly.</title>
        <authorList>
            <person name="Kaur N."/>
            <person name="Mayilraj S."/>
        </authorList>
    </citation>
    <scope>NUCLEOTIDE SEQUENCE [LARGE SCALE GENOMIC DNA]</scope>
    <source>
        <strain evidence="1 2">DSM 44262</strain>
    </source>
</reference>
<comment type="caution">
    <text evidence="1">The sequence shown here is derived from an EMBL/GenBank/DDBJ whole genome shotgun (WGS) entry which is preliminary data.</text>
</comment>
<evidence type="ECO:0000313" key="1">
    <source>
        <dbReference type="EMBL" id="OXM42797.1"/>
    </source>
</evidence>
<protein>
    <submittedName>
        <fullName evidence="1">Uncharacterized protein</fullName>
    </submittedName>
</protein>
<dbReference type="Proteomes" id="UP000215563">
    <property type="component" value="Unassembled WGS sequence"/>
</dbReference>
<accession>A0A229R824</accession>
<dbReference type="EMBL" id="NMQU01000179">
    <property type="protein sequence ID" value="OXM42797.1"/>
    <property type="molecule type" value="Genomic_DNA"/>
</dbReference>
<organism evidence="1 2">
    <name type="scientific">Amycolatopsis alba DSM 44262</name>
    <dbReference type="NCBI Taxonomy" id="1125972"/>
    <lineage>
        <taxon>Bacteria</taxon>
        <taxon>Bacillati</taxon>
        <taxon>Actinomycetota</taxon>
        <taxon>Actinomycetes</taxon>
        <taxon>Pseudonocardiales</taxon>
        <taxon>Pseudonocardiaceae</taxon>
        <taxon>Amycolatopsis</taxon>
    </lineage>
</organism>
<dbReference type="AlphaFoldDB" id="A0A229R824"/>
<proteinExistence type="predicted"/>
<dbReference type="RefSeq" id="WP_020629245.1">
    <property type="nucleotide sequence ID" value="NZ_KB913032.1"/>
</dbReference>
<gene>
    <name evidence="1" type="ORF">CFP75_41380</name>
</gene>